<gene>
    <name evidence="1" type="ORF">HPB50_018419</name>
</gene>
<keyword evidence="2" id="KW-1185">Reference proteome</keyword>
<name>A0ACB7RLR0_HYAAI</name>
<organism evidence="1 2">
    <name type="scientific">Hyalomma asiaticum</name>
    <name type="common">Tick</name>
    <dbReference type="NCBI Taxonomy" id="266040"/>
    <lineage>
        <taxon>Eukaryota</taxon>
        <taxon>Metazoa</taxon>
        <taxon>Ecdysozoa</taxon>
        <taxon>Arthropoda</taxon>
        <taxon>Chelicerata</taxon>
        <taxon>Arachnida</taxon>
        <taxon>Acari</taxon>
        <taxon>Parasitiformes</taxon>
        <taxon>Ixodida</taxon>
        <taxon>Ixodoidea</taxon>
        <taxon>Ixodidae</taxon>
        <taxon>Hyalomminae</taxon>
        <taxon>Hyalomma</taxon>
    </lineage>
</organism>
<reference evidence="1" key="1">
    <citation type="submission" date="2020-05" db="EMBL/GenBank/DDBJ databases">
        <title>Large-scale comparative analyses of tick genomes elucidate their genetic diversity and vector capacities.</title>
        <authorList>
            <person name="Jia N."/>
            <person name="Wang J."/>
            <person name="Shi W."/>
            <person name="Du L."/>
            <person name="Sun Y."/>
            <person name="Zhan W."/>
            <person name="Jiang J."/>
            <person name="Wang Q."/>
            <person name="Zhang B."/>
            <person name="Ji P."/>
            <person name="Sakyi L.B."/>
            <person name="Cui X."/>
            <person name="Yuan T."/>
            <person name="Jiang B."/>
            <person name="Yang W."/>
            <person name="Lam T.T.-Y."/>
            <person name="Chang Q."/>
            <person name="Ding S."/>
            <person name="Wang X."/>
            <person name="Zhu J."/>
            <person name="Ruan X."/>
            <person name="Zhao L."/>
            <person name="Wei J."/>
            <person name="Que T."/>
            <person name="Du C."/>
            <person name="Cheng J."/>
            <person name="Dai P."/>
            <person name="Han X."/>
            <person name="Huang E."/>
            <person name="Gao Y."/>
            <person name="Liu J."/>
            <person name="Shao H."/>
            <person name="Ye R."/>
            <person name="Li L."/>
            <person name="Wei W."/>
            <person name="Wang X."/>
            <person name="Wang C."/>
            <person name="Yang T."/>
            <person name="Huo Q."/>
            <person name="Li W."/>
            <person name="Guo W."/>
            <person name="Chen H."/>
            <person name="Zhou L."/>
            <person name="Ni X."/>
            <person name="Tian J."/>
            <person name="Zhou Y."/>
            <person name="Sheng Y."/>
            <person name="Liu T."/>
            <person name="Pan Y."/>
            <person name="Xia L."/>
            <person name="Li J."/>
            <person name="Zhao F."/>
            <person name="Cao W."/>
        </authorList>
    </citation>
    <scope>NUCLEOTIDE SEQUENCE</scope>
    <source>
        <strain evidence="1">Hyas-2018</strain>
    </source>
</reference>
<evidence type="ECO:0000313" key="2">
    <source>
        <dbReference type="Proteomes" id="UP000821845"/>
    </source>
</evidence>
<evidence type="ECO:0000313" key="1">
    <source>
        <dbReference type="EMBL" id="KAH6922736.1"/>
    </source>
</evidence>
<dbReference type="EMBL" id="CM023489">
    <property type="protein sequence ID" value="KAH6922736.1"/>
    <property type="molecule type" value="Genomic_DNA"/>
</dbReference>
<comment type="caution">
    <text evidence="1">The sequence shown here is derived from an EMBL/GenBank/DDBJ whole genome shotgun (WGS) entry which is preliminary data.</text>
</comment>
<sequence>MKIFKRVAMQNTQFLGQQALLLQARKGNKYRVTLCSLVLLDEAAIPDEVAAILKKGPEFSIPPKIPMHELLAINRKLDNNAGENSERCLWDGIDSIARTARKKDLLPRAPHAACRLLHRKYDI</sequence>
<proteinExistence type="predicted"/>
<accession>A0ACB7RLR0</accession>
<protein>
    <submittedName>
        <fullName evidence="1">Uncharacterized protein</fullName>
    </submittedName>
</protein>
<dbReference type="Proteomes" id="UP000821845">
    <property type="component" value="Chromosome 9"/>
</dbReference>